<evidence type="ECO:0000313" key="3">
    <source>
        <dbReference type="Proteomes" id="UP001596098"/>
    </source>
</evidence>
<keyword evidence="3" id="KW-1185">Reference proteome</keyword>
<gene>
    <name evidence="2" type="ORF">ACFPWU_15050</name>
</gene>
<reference evidence="3" key="1">
    <citation type="journal article" date="2019" name="Int. J. Syst. Evol. Microbiol.">
        <title>The Global Catalogue of Microorganisms (GCM) 10K type strain sequencing project: providing services to taxonomists for standard genome sequencing and annotation.</title>
        <authorList>
            <consortium name="The Broad Institute Genomics Platform"/>
            <consortium name="The Broad Institute Genome Sequencing Center for Infectious Disease"/>
            <person name="Wu L."/>
            <person name="Ma J."/>
        </authorList>
    </citation>
    <scope>NUCLEOTIDE SEQUENCE [LARGE SCALE GENOMIC DNA]</scope>
    <source>
        <strain evidence="3">DFY28</strain>
    </source>
</reference>
<sequence>MRDDQIDQLMAASVRDLPADVPRVAEVLAAGRRRGRLRALATTAGSVAVVLAVVGVLGGVSGRVGSDAGPAALPTPQGKWIGMGHVFLDVGTDWEEGRGCASGLKSDKRYDVSTWAMVDVICGAGGPPGMQVMFTPFEVGNDDHARAQAPAHSGSPVREVEMDGHRVLRSDVTCVEVGESNSGNGFTPATERRCFAGLSVPDQGVSIRVAAAADEADVNALLDTLHVAPGHVAVPGVTSSPDGYLDALLATGLQVRVVGDPVTQDVLLAEIRPVPGTAVHAGDEVTLTVYDRDRFPEDDLSAITVVPELGDFEKVYVP</sequence>
<protein>
    <recommendedName>
        <fullName evidence="4">PASTA domain-containing protein</fullName>
    </recommendedName>
</protein>
<proteinExistence type="predicted"/>
<dbReference type="EMBL" id="JBHSQI010000009">
    <property type="protein sequence ID" value="MFC6154982.1"/>
    <property type="molecule type" value="Genomic_DNA"/>
</dbReference>
<evidence type="ECO:0000256" key="1">
    <source>
        <dbReference type="SAM" id="Phobius"/>
    </source>
</evidence>
<dbReference type="RefSeq" id="WP_128221932.1">
    <property type="nucleotide sequence ID" value="NZ_CP034929.1"/>
</dbReference>
<evidence type="ECO:0000313" key="2">
    <source>
        <dbReference type="EMBL" id="MFC6154982.1"/>
    </source>
</evidence>
<name>A0ABW1R1J0_9ACTN</name>
<comment type="caution">
    <text evidence="2">The sequence shown here is derived from an EMBL/GenBank/DDBJ whole genome shotgun (WGS) entry which is preliminary data.</text>
</comment>
<keyword evidence="1" id="KW-0812">Transmembrane</keyword>
<keyword evidence="1" id="KW-0472">Membrane</keyword>
<dbReference type="Proteomes" id="UP001596098">
    <property type="component" value="Unassembled WGS sequence"/>
</dbReference>
<accession>A0ABW1R1J0</accession>
<feature type="transmembrane region" description="Helical" evidence="1">
    <location>
        <begin position="39"/>
        <end position="60"/>
    </location>
</feature>
<evidence type="ECO:0008006" key="4">
    <source>
        <dbReference type="Google" id="ProtNLM"/>
    </source>
</evidence>
<organism evidence="2 3">
    <name type="scientific">Nocardioides yefusunii</name>
    <dbReference type="NCBI Taxonomy" id="2500546"/>
    <lineage>
        <taxon>Bacteria</taxon>
        <taxon>Bacillati</taxon>
        <taxon>Actinomycetota</taxon>
        <taxon>Actinomycetes</taxon>
        <taxon>Propionibacteriales</taxon>
        <taxon>Nocardioidaceae</taxon>
        <taxon>Nocardioides</taxon>
    </lineage>
</organism>
<keyword evidence="1" id="KW-1133">Transmembrane helix</keyword>